<dbReference type="Proteomes" id="UP001148662">
    <property type="component" value="Unassembled WGS sequence"/>
</dbReference>
<name>A0ACC1SUQ6_9APHY</name>
<keyword evidence="2" id="KW-1185">Reference proteome</keyword>
<proteinExistence type="predicted"/>
<protein>
    <submittedName>
        <fullName evidence="1">Uncharacterized protein</fullName>
    </submittedName>
</protein>
<comment type="caution">
    <text evidence="1">The sequence shown here is derived from an EMBL/GenBank/DDBJ whole genome shotgun (WGS) entry which is preliminary data.</text>
</comment>
<gene>
    <name evidence="1" type="ORF">NM688_g5464</name>
</gene>
<evidence type="ECO:0000313" key="2">
    <source>
        <dbReference type="Proteomes" id="UP001148662"/>
    </source>
</evidence>
<organism evidence="1 2">
    <name type="scientific">Phlebia brevispora</name>
    <dbReference type="NCBI Taxonomy" id="194682"/>
    <lineage>
        <taxon>Eukaryota</taxon>
        <taxon>Fungi</taxon>
        <taxon>Dikarya</taxon>
        <taxon>Basidiomycota</taxon>
        <taxon>Agaricomycotina</taxon>
        <taxon>Agaricomycetes</taxon>
        <taxon>Polyporales</taxon>
        <taxon>Meruliaceae</taxon>
        <taxon>Phlebia</taxon>
    </lineage>
</organism>
<accession>A0ACC1SUQ6</accession>
<dbReference type="EMBL" id="JANHOG010001008">
    <property type="protein sequence ID" value="KAJ3546906.1"/>
    <property type="molecule type" value="Genomic_DNA"/>
</dbReference>
<sequence length="245" mass="27224">MDGVRVGTVGCNGRDRCEAYSEGAATTDGHYPSRFDKLKLADGPLSCIRDGFDCHLDDGHLITSKEGWEDIRVIEGRKLRSTEYDAYTSSRTPQIACTYESRFVTGYQRCSRRKALRYYPPACGGPPLAYPWPANPSEVLYGGLRLKKKRDVPDVSADDNWKFKKTNTSSFEENPAPEDVKSQIEPDAPDDELAALEGQMREVHANIAEKRALQAPIVNREASPIRVPRAFNNDPVVIDLTGASD</sequence>
<reference evidence="1" key="1">
    <citation type="submission" date="2022-07" db="EMBL/GenBank/DDBJ databases">
        <title>Genome Sequence of Phlebia brevispora.</title>
        <authorList>
            <person name="Buettner E."/>
        </authorList>
    </citation>
    <scope>NUCLEOTIDE SEQUENCE</scope>
    <source>
        <strain evidence="1">MPL23</strain>
    </source>
</reference>
<evidence type="ECO:0000313" key="1">
    <source>
        <dbReference type="EMBL" id="KAJ3546906.1"/>
    </source>
</evidence>